<organism evidence="1 2">
    <name type="scientific">Chryseobacterium phosphatilyticum</name>
    <dbReference type="NCBI Taxonomy" id="475075"/>
    <lineage>
        <taxon>Bacteria</taxon>
        <taxon>Pseudomonadati</taxon>
        <taxon>Bacteroidota</taxon>
        <taxon>Flavobacteriia</taxon>
        <taxon>Flavobacteriales</taxon>
        <taxon>Weeksellaceae</taxon>
        <taxon>Chryseobacterium group</taxon>
        <taxon>Chryseobacterium</taxon>
    </lineage>
</organism>
<proteinExistence type="predicted"/>
<dbReference type="OrthoDB" id="86940at2"/>
<sequence>MKSPFSFLVLLSVTGLYAQSLKDFSIPKGYTKIAEVKGDLDKDGRDEIILAFDTNIKVSEQESSPGQKNKQRVFYILKNENNHLKAWKENSTILLSSGTGFSPEYNRLELSIKNNCLIVVQEYSTNSRHTQGYKHTFRFQNGDFYLIGSEDMFEDTCEFNFIHVINFSTGKVLIDKEYSSCDEETKVPSSEHKEFIHKLKPLIKMNDFKIGEHQFRIPGSKENFVF</sequence>
<gene>
    <name evidence="1" type="ORF">C1631_007330</name>
</gene>
<evidence type="ECO:0000313" key="2">
    <source>
        <dbReference type="Proteomes" id="UP000236594"/>
    </source>
</evidence>
<keyword evidence="2" id="KW-1185">Reference proteome</keyword>
<protein>
    <submittedName>
        <fullName evidence="1">Uncharacterized protein</fullName>
    </submittedName>
</protein>
<dbReference type="EMBL" id="PPED02000002">
    <property type="protein sequence ID" value="PWN69824.1"/>
    <property type="molecule type" value="Genomic_DNA"/>
</dbReference>
<reference evidence="1 2" key="1">
    <citation type="submission" date="2018-04" db="EMBL/GenBank/DDBJ databases">
        <title>Draft Genome Sequence of Phosphate-Solubilizing Chryseobacterium sp. ISE14 that is a Biocontrol and Plant Growth-Promoting Rhizobacterium Isolated from Cucumber.</title>
        <authorList>
            <person name="Jeong J.-J."/>
            <person name="Sang M.K."/>
            <person name="Choi I.-G."/>
            <person name="Kim K.D."/>
        </authorList>
    </citation>
    <scope>NUCLEOTIDE SEQUENCE [LARGE SCALE GENOMIC DNA]</scope>
    <source>
        <strain evidence="1 2">ISE14</strain>
    </source>
</reference>
<name>A0A316X8E6_9FLAO</name>
<accession>A0A316X8E6</accession>
<dbReference type="Proteomes" id="UP000236594">
    <property type="component" value="Unassembled WGS sequence"/>
</dbReference>
<comment type="caution">
    <text evidence="1">The sequence shown here is derived from an EMBL/GenBank/DDBJ whole genome shotgun (WGS) entry which is preliminary data.</text>
</comment>
<dbReference type="RefSeq" id="WP_103247344.1">
    <property type="nucleotide sequence ID" value="NZ_PPED02000002.1"/>
</dbReference>
<dbReference type="AlphaFoldDB" id="A0A316X8E6"/>
<evidence type="ECO:0000313" key="1">
    <source>
        <dbReference type="EMBL" id="PWN69824.1"/>
    </source>
</evidence>